<gene>
    <name evidence="8" type="ORF">FRUB_06819</name>
</gene>
<dbReference type="GO" id="GO:0031418">
    <property type="term" value="F:L-ascorbic acid binding"/>
    <property type="evidence" value="ECO:0007669"/>
    <property type="project" value="UniProtKB-KW"/>
</dbReference>
<organism evidence="8 9">
    <name type="scientific">Fimbriiglobus ruber</name>
    <dbReference type="NCBI Taxonomy" id="1908690"/>
    <lineage>
        <taxon>Bacteria</taxon>
        <taxon>Pseudomonadati</taxon>
        <taxon>Planctomycetota</taxon>
        <taxon>Planctomycetia</taxon>
        <taxon>Gemmatales</taxon>
        <taxon>Gemmataceae</taxon>
        <taxon>Fimbriiglobus</taxon>
    </lineage>
</organism>
<dbReference type="AlphaFoldDB" id="A0A225DKJ1"/>
<dbReference type="Proteomes" id="UP000214646">
    <property type="component" value="Unassembled WGS sequence"/>
</dbReference>
<accession>A0A225DKJ1</accession>
<reference evidence="9" key="1">
    <citation type="submission" date="2017-06" db="EMBL/GenBank/DDBJ databases">
        <title>Genome analysis of Fimbriiglobus ruber SP5, the first member of the order Planctomycetales with confirmed chitinolytic capability.</title>
        <authorList>
            <person name="Ravin N.V."/>
            <person name="Rakitin A.L."/>
            <person name="Ivanova A.A."/>
            <person name="Beletsky A.V."/>
            <person name="Kulichevskaya I.S."/>
            <person name="Mardanov A.V."/>
            <person name="Dedysh S.N."/>
        </authorList>
    </citation>
    <scope>NUCLEOTIDE SEQUENCE [LARGE SCALE GENOMIC DNA]</scope>
    <source>
        <strain evidence="9">SP5</strain>
    </source>
</reference>
<dbReference type="InterPro" id="IPR044862">
    <property type="entry name" value="Pro_4_hyd_alph_FE2OG_OXY"/>
</dbReference>
<dbReference type="SMART" id="SM00702">
    <property type="entry name" value="P4Hc"/>
    <property type="match status" value="1"/>
</dbReference>
<evidence type="ECO:0000313" key="8">
    <source>
        <dbReference type="EMBL" id="OWK37699.1"/>
    </source>
</evidence>
<evidence type="ECO:0000256" key="5">
    <source>
        <dbReference type="ARBA" id="ARBA00023002"/>
    </source>
</evidence>
<protein>
    <submittedName>
        <fullName evidence="8">WD-repeat protein</fullName>
    </submittedName>
</protein>
<keyword evidence="4" id="KW-0223">Dioxygenase</keyword>
<dbReference type="InterPro" id="IPR006620">
    <property type="entry name" value="Pro_4_hyd_alph"/>
</dbReference>
<dbReference type="InterPro" id="IPR045054">
    <property type="entry name" value="P4HA-like"/>
</dbReference>
<evidence type="ECO:0000256" key="4">
    <source>
        <dbReference type="ARBA" id="ARBA00022964"/>
    </source>
</evidence>
<comment type="caution">
    <text evidence="8">The sequence shown here is derived from an EMBL/GenBank/DDBJ whole genome shotgun (WGS) entry which is preliminary data.</text>
</comment>
<dbReference type="Gene3D" id="2.60.120.620">
    <property type="entry name" value="q2cbj1_9rhob like domain"/>
    <property type="match status" value="1"/>
</dbReference>
<evidence type="ECO:0000256" key="2">
    <source>
        <dbReference type="ARBA" id="ARBA00022723"/>
    </source>
</evidence>
<evidence type="ECO:0000256" key="6">
    <source>
        <dbReference type="ARBA" id="ARBA00023004"/>
    </source>
</evidence>
<evidence type="ECO:0000313" key="9">
    <source>
        <dbReference type="Proteomes" id="UP000214646"/>
    </source>
</evidence>
<comment type="cofactor">
    <cofactor evidence="1">
        <name>L-ascorbate</name>
        <dbReference type="ChEBI" id="CHEBI:38290"/>
    </cofactor>
</comment>
<keyword evidence="6" id="KW-0408">Iron</keyword>
<dbReference type="EMBL" id="NIDE01000014">
    <property type="protein sequence ID" value="OWK37699.1"/>
    <property type="molecule type" value="Genomic_DNA"/>
</dbReference>
<dbReference type="PROSITE" id="PS51471">
    <property type="entry name" value="FE2OG_OXY"/>
    <property type="match status" value="1"/>
</dbReference>
<dbReference type="GO" id="GO:0005506">
    <property type="term" value="F:iron ion binding"/>
    <property type="evidence" value="ECO:0007669"/>
    <property type="project" value="InterPro"/>
</dbReference>
<name>A0A225DKJ1_9BACT</name>
<feature type="domain" description="Fe2OG dioxygenase" evidence="7">
    <location>
        <begin position="88"/>
        <end position="191"/>
    </location>
</feature>
<evidence type="ECO:0000259" key="7">
    <source>
        <dbReference type="PROSITE" id="PS51471"/>
    </source>
</evidence>
<dbReference type="PANTHER" id="PTHR10869:SF236">
    <property type="entry name" value="PROLYL 4-HYDROXYLASE ALPHA SUBUNIT DOMAIN-CONTAINING PROTEIN"/>
    <property type="match status" value="1"/>
</dbReference>
<keyword evidence="9" id="KW-1185">Reference proteome</keyword>
<sequence>MHKQELAGPDIFVIHDFLSPAECWQHLVRCEEAGFDDAPIATGRGAVMQKDIRNNDRVIFDDVDLARDLWARAAPFFPPNFLAWVPVGLNERFRSYRYTSGQKFDWHNDGFFDRGNGERSRYTFMIYLNEGCDGGETIFNLRRLGAVRDGEELLRVAPGTGKALAFRHDVLHTGAVVTAGTKYVLRTDVMYRAAEPTQR</sequence>
<evidence type="ECO:0000256" key="3">
    <source>
        <dbReference type="ARBA" id="ARBA00022896"/>
    </source>
</evidence>
<keyword evidence="2" id="KW-0479">Metal-binding</keyword>
<dbReference type="OrthoDB" id="269774at2"/>
<keyword evidence="3" id="KW-0847">Vitamin C</keyword>
<keyword evidence="5" id="KW-0560">Oxidoreductase</keyword>
<dbReference type="GO" id="GO:0004656">
    <property type="term" value="F:procollagen-proline 4-dioxygenase activity"/>
    <property type="evidence" value="ECO:0007669"/>
    <property type="project" value="TreeGrafter"/>
</dbReference>
<dbReference type="Pfam" id="PF13640">
    <property type="entry name" value="2OG-FeII_Oxy_3"/>
    <property type="match status" value="1"/>
</dbReference>
<dbReference type="PANTHER" id="PTHR10869">
    <property type="entry name" value="PROLYL 4-HYDROXYLASE ALPHA SUBUNIT"/>
    <property type="match status" value="1"/>
</dbReference>
<dbReference type="InterPro" id="IPR005123">
    <property type="entry name" value="Oxoglu/Fe-dep_dioxygenase_dom"/>
</dbReference>
<evidence type="ECO:0000256" key="1">
    <source>
        <dbReference type="ARBA" id="ARBA00001961"/>
    </source>
</evidence>
<dbReference type="RefSeq" id="WP_088257564.1">
    <property type="nucleotide sequence ID" value="NZ_NIDE01000014.1"/>
</dbReference>
<proteinExistence type="predicted"/>